<dbReference type="SUPFAM" id="SSF82771">
    <property type="entry name" value="GIY-YIG endonuclease"/>
    <property type="match status" value="1"/>
</dbReference>
<name>A0A1G2DC95_9BACT</name>
<dbReference type="PROSITE" id="PS50165">
    <property type="entry name" value="UVRC"/>
    <property type="match status" value="1"/>
</dbReference>
<dbReference type="STRING" id="1798664.A3C93_06570"/>
<organism evidence="3 4">
    <name type="scientific">Candidatus Lloydbacteria bacterium RIFCSPHIGHO2_02_FULL_54_17</name>
    <dbReference type="NCBI Taxonomy" id="1798664"/>
    <lineage>
        <taxon>Bacteria</taxon>
        <taxon>Candidatus Lloydiibacteriota</taxon>
    </lineage>
</organism>
<dbReference type="InterPro" id="IPR047296">
    <property type="entry name" value="GIY-YIG_UvrC_Cho"/>
</dbReference>
<dbReference type="GO" id="GO:0009381">
    <property type="term" value="F:excinuclease ABC activity"/>
    <property type="evidence" value="ECO:0007669"/>
    <property type="project" value="InterPro"/>
</dbReference>
<dbReference type="PROSITE" id="PS50164">
    <property type="entry name" value="GIY_YIG"/>
    <property type="match status" value="1"/>
</dbReference>
<dbReference type="GO" id="GO:0006289">
    <property type="term" value="P:nucleotide-excision repair"/>
    <property type="evidence" value="ECO:0007669"/>
    <property type="project" value="InterPro"/>
</dbReference>
<sequence length="414" mass="47468">MLAQDLRKVKLPDLPGVYEFLGAHNEILYIGKATSLRERVRSYFANDLLHTRGKHIVDMVTLAKRVRHKKTDSVLEAVILEASLIKKHQPTYNTKEKDDKSWNYVVVTKEEYPRILQLRERTMFLDRSESASYKYAFGPFTGGTNLKDALKIVRKIFPFRDTCSPAQGKPCFNRQIGLCPGVCTGEISQKEYAERVREIALFWGGKKVTLLRHLTRLMHEHAKQFAFEAAGECKRAIFALRHIKDVSLVSEEVRVASRKSATMRRKPFRIEAYDVAHISGKFTVGVMTVVCDGRPNPSLYRKFKIRTEVEKNDDLLHLEEVLRRRFAHAEWASPDLLVVDGGVAQKRRAETVLRELGKEVTVVSVVKDARHKPRAILGNREMAESYRHGILIGNAEAHRFAVAYHRQLRGRLPK</sequence>
<proteinExistence type="predicted"/>
<dbReference type="GO" id="GO:0009380">
    <property type="term" value="C:excinuclease repair complex"/>
    <property type="evidence" value="ECO:0007669"/>
    <property type="project" value="TreeGrafter"/>
</dbReference>
<dbReference type="InterPro" id="IPR038476">
    <property type="entry name" value="UvrC_RNase_H_dom_sf"/>
</dbReference>
<accession>A0A1G2DC95</accession>
<evidence type="ECO:0000313" key="3">
    <source>
        <dbReference type="EMBL" id="OGZ11163.1"/>
    </source>
</evidence>
<dbReference type="PANTHER" id="PTHR30562:SF1">
    <property type="entry name" value="UVRABC SYSTEM PROTEIN C"/>
    <property type="match status" value="1"/>
</dbReference>
<gene>
    <name evidence="3" type="ORF">A3C93_06570</name>
</gene>
<dbReference type="AlphaFoldDB" id="A0A1G2DC95"/>
<dbReference type="SMART" id="SM00465">
    <property type="entry name" value="GIYc"/>
    <property type="match status" value="1"/>
</dbReference>
<comment type="caution">
    <text evidence="3">The sequence shown here is derived from an EMBL/GenBank/DDBJ whole genome shotgun (WGS) entry which is preliminary data.</text>
</comment>
<dbReference type="InterPro" id="IPR035901">
    <property type="entry name" value="GIY-YIG_endonuc_sf"/>
</dbReference>
<dbReference type="PANTHER" id="PTHR30562">
    <property type="entry name" value="UVRC/OXIDOREDUCTASE"/>
    <property type="match status" value="1"/>
</dbReference>
<feature type="domain" description="GIY-YIG" evidence="1">
    <location>
        <begin position="13"/>
        <end position="94"/>
    </location>
</feature>
<protein>
    <recommendedName>
        <fullName evidence="5">Excinuclease ABC subunit C</fullName>
    </recommendedName>
</protein>
<dbReference type="Proteomes" id="UP000178636">
    <property type="component" value="Unassembled WGS sequence"/>
</dbReference>
<dbReference type="Pfam" id="PF01541">
    <property type="entry name" value="GIY-YIG"/>
    <property type="match status" value="1"/>
</dbReference>
<dbReference type="InterPro" id="IPR050066">
    <property type="entry name" value="UvrABC_protein_C"/>
</dbReference>
<evidence type="ECO:0000313" key="4">
    <source>
        <dbReference type="Proteomes" id="UP000178636"/>
    </source>
</evidence>
<feature type="domain" description="UvrC family homology region profile" evidence="2">
    <location>
        <begin position="241"/>
        <end position="353"/>
    </location>
</feature>
<dbReference type="InterPro" id="IPR000305">
    <property type="entry name" value="GIY-YIG_endonuc"/>
</dbReference>
<reference evidence="3 4" key="1">
    <citation type="journal article" date="2016" name="Nat. Commun.">
        <title>Thousands of microbial genomes shed light on interconnected biogeochemical processes in an aquifer system.</title>
        <authorList>
            <person name="Anantharaman K."/>
            <person name="Brown C.T."/>
            <person name="Hug L.A."/>
            <person name="Sharon I."/>
            <person name="Castelle C.J."/>
            <person name="Probst A.J."/>
            <person name="Thomas B.C."/>
            <person name="Singh A."/>
            <person name="Wilkins M.J."/>
            <person name="Karaoz U."/>
            <person name="Brodie E.L."/>
            <person name="Williams K.H."/>
            <person name="Hubbard S.S."/>
            <person name="Banfield J.F."/>
        </authorList>
    </citation>
    <scope>NUCLEOTIDE SEQUENCE [LARGE SCALE GENOMIC DNA]</scope>
</reference>
<evidence type="ECO:0000259" key="2">
    <source>
        <dbReference type="PROSITE" id="PS50165"/>
    </source>
</evidence>
<dbReference type="InterPro" id="IPR036876">
    <property type="entry name" value="UVR_dom_sf"/>
</dbReference>
<dbReference type="Gene3D" id="3.30.420.340">
    <property type="entry name" value="UvrC, RNAse H endonuclease domain"/>
    <property type="match status" value="1"/>
</dbReference>
<dbReference type="EMBL" id="MHLO01000037">
    <property type="protein sequence ID" value="OGZ11163.1"/>
    <property type="molecule type" value="Genomic_DNA"/>
</dbReference>
<dbReference type="SUPFAM" id="SSF46600">
    <property type="entry name" value="C-terminal UvrC-binding domain of UvrB"/>
    <property type="match status" value="1"/>
</dbReference>
<evidence type="ECO:0000259" key="1">
    <source>
        <dbReference type="PROSITE" id="PS50164"/>
    </source>
</evidence>
<dbReference type="Pfam" id="PF08459">
    <property type="entry name" value="UvrC_RNaseH_dom"/>
    <property type="match status" value="1"/>
</dbReference>
<evidence type="ECO:0008006" key="5">
    <source>
        <dbReference type="Google" id="ProtNLM"/>
    </source>
</evidence>
<dbReference type="Gene3D" id="3.40.1440.10">
    <property type="entry name" value="GIY-YIG endonuclease"/>
    <property type="match status" value="1"/>
</dbReference>
<dbReference type="InterPro" id="IPR001162">
    <property type="entry name" value="UvrC_RNase_H_dom"/>
</dbReference>
<dbReference type="CDD" id="cd10434">
    <property type="entry name" value="GIY-YIG_UvrC_Cho"/>
    <property type="match status" value="1"/>
</dbReference>